<keyword evidence="3" id="KW-1185">Reference proteome</keyword>
<reference evidence="2 3" key="1">
    <citation type="submission" date="2020-06" db="EMBL/GenBank/DDBJ databases">
        <authorList>
            <person name="Li R."/>
            <person name="Bekaert M."/>
        </authorList>
    </citation>
    <scope>NUCLEOTIDE SEQUENCE [LARGE SCALE GENOMIC DNA]</scope>
    <source>
        <strain evidence="3">wild</strain>
    </source>
</reference>
<proteinExistence type="predicted"/>
<feature type="region of interest" description="Disordered" evidence="1">
    <location>
        <begin position="1"/>
        <end position="25"/>
    </location>
</feature>
<sequence>MSDSESHSHQNSHPSTEGAGSRSGEYSRITTEFNAVDAVHLFNTKIDIAPEKQRISIVSELQDKLKVNSDFKDEGNKIQYSFNEERLSNLDNLANKITNKLLKIADKHGWETVREYTDSDIAENAEDATKMRAAAARAATKKQRQSQIPYTRNQTNYAQRKHGAFDGMSTRQLFLGFQAGSSLRQPFNADPRAQFNGFKPNFGQGNNVVCFYCNLPSTVLIQPSFREDSLPQQHSQTLETNNEQVEYILHILN</sequence>
<dbReference type="Proteomes" id="UP000507470">
    <property type="component" value="Unassembled WGS sequence"/>
</dbReference>
<gene>
    <name evidence="2" type="ORF">MCOR_5752</name>
</gene>
<evidence type="ECO:0000313" key="2">
    <source>
        <dbReference type="EMBL" id="CAC5364864.1"/>
    </source>
</evidence>
<evidence type="ECO:0000313" key="3">
    <source>
        <dbReference type="Proteomes" id="UP000507470"/>
    </source>
</evidence>
<dbReference type="AlphaFoldDB" id="A0A6J8AE53"/>
<name>A0A6J8AE53_MYTCO</name>
<dbReference type="EMBL" id="CACVKT020001087">
    <property type="protein sequence ID" value="CAC5364864.1"/>
    <property type="molecule type" value="Genomic_DNA"/>
</dbReference>
<accession>A0A6J8AE53</accession>
<dbReference type="OrthoDB" id="6159665at2759"/>
<protein>
    <submittedName>
        <fullName evidence="2">Uncharacterized protein</fullName>
    </submittedName>
</protein>
<evidence type="ECO:0000256" key="1">
    <source>
        <dbReference type="SAM" id="MobiDB-lite"/>
    </source>
</evidence>
<organism evidence="2 3">
    <name type="scientific">Mytilus coruscus</name>
    <name type="common">Sea mussel</name>
    <dbReference type="NCBI Taxonomy" id="42192"/>
    <lineage>
        <taxon>Eukaryota</taxon>
        <taxon>Metazoa</taxon>
        <taxon>Spiralia</taxon>
        <taxon>Lophotrochozoa</taxon>
        <taxon>Mollusca</taxon>
        <taxon>Bivalvia</taxon>
        <taxon>Autobranchia</taxon>
        <taxon>Pteriomorphia</taxon>
        <taxon>Mytilida</taxon>
        <taxon>Mytiloidea</taxon>
        <taxon>Mytilidae</taxon>
        <taxon>Mytilinae</taxon>
        <taxon>Mytilus</taxon>
    </lineage>
</organism>